<dbReference type="InterPro" id="IPR023165">
    <property type="entry name" value="rRNA_Ade_diMease-like_C"/>
</dbReference>
<dbReference type="PROSITE" id="PS01131">
    <property type="entry name" value="RRNA_A_DIMETH"/>
    <property type="match status" value="1"/>
</dbReference>
<dbReference type="Gene3D" id="1.10.8.100">
    <property type="entry name" value="Ribosomal RNA adenine dimethylase-like, domain 2"/>
    <property type="match status" value="1"/>
</dbReference>
<reference evidence="8" key="1">
    <citation type="journal article" date="2014" name="Front. Microbiol.">
        <title>High frequency of phylogenetically diverse reductive dehalogenase-homologous genes in deep subseafloor sedimentary metagenomes.</title>
        <authorList>
            <person name="Kawai M."/>
            <person name="Futagami T."/>
            <person name="Toyoda A."/>
            <person name="Takaki Y."/>
            <person name="Nishi S."/>
            <person name="Hori S."/>
            <person name="Arai W."/>
            <person name="Tsubouchi T."/>
            <person name="Morono Y."/>
            <person name="Uchiyama I."/>
            <person name="Ito T."/>
            <person name="Fujiyama A."/>
            <person name="Inagaki F."/>
            <person name="Takami H."/>
        </authorList>
    </citation>
    <scope>NUCLEOTIDE SEQUENCE</scope>
    <source>
        <strain evidence="8">Expedition CK06-06</strain>
    </source>
</reference>
<evidence type="ECO:0000259" key="7">
    <source>
        <dbReference type="SMART" id="SM00650"/>
    </source>
</evidence>
<dbReference type="PROSITE" id="PS51689">
    <property type="entry name" value="SAM_RNA_A_N6_MT"/>
    <property type="match status" value="1"/>
</dbReference>
<dbReference type="CDD" id="cd02440">
    <property type="entry name" value="AdoMet_MTases"/>
    <property type="match status" value="1"/>
</dbReference>
<feature type="domain" description="Ribosomal RNA adenine methylase transferase N-terminal" evidence="7">
    <location>
        <begin position="34"/>
        <end position="199"/>
    </location>
</feature>
<dbReference type="SUPFAM" id="SSF53335">
    <property type="entry name" value="S-adenosyl-L-methionine-dependent methyltransferases"/>
    <property type="match status" value="1"/>
</dbReference>
<keyword evidence="4" id="KW-0808">Transferase</keyword>
<name>X1L0L2_9ZZZZ</name>
<evidence type="ECO:0000313" key="8">
    <source>
        <dbReference type="EMBL" id="GAH99440.1"/>
    </source>
</evidence>
<dbReference type="InterPro" id="IPR011530">
    <property type="entry name" value="rRNA_adenine_dimethylase"/>
</dbReference>
<sequence length="269" mass="30645">MDLISKKNIKALLKKQKIYPLKKLGQNFLIDKNVVKKVIKAAELHSKDIVLEIGPGIGALTQEIAKTAKKVIAVEKDPRMVEILKETLKDFKNVELVNKDILNYSLLTTNYKLIANLPFYITAPVIRKFLESKHPPKEMVLIVQKEVAQRICSKPPKMNILAVSVQFYAKPKIISYVSKKSFWPSPKVDSAIIKIVPQKKYKDVNIDLFFKIVKAGFAHPRKQLANNLTNGLKLNKQEVNDLLLKNDVQPTQRAETLTINNWIQLTKVL</sequence>
<dbReference type="InterPro" id="IPR001737">
    <property type="entry name" value="KsgA/Erm"/>
</dbReference>
<keyword evidence="1" id="KW-0963">Cytoplasm</keyword>
<evidence type="ECO:0000256" key="1">
    <source>
        <dbReference type="ARBA" id="ARBA00022490"/>
    </source>
</evidence>
<protein>
    <recommendedName>
        <fullName evidence="7">Ribosomal RNA adenine methylase transferase N-terminal domain-containing protein</fullName>
    </recommendedName>
</protein>
<dbReference type="NCBIfam" id="TIGR00755">
    <property type="entry name" value="ksgA"/>
    <property type="match status" value="1"/>
</dbReference>
<proteinExistence type="inferred from homology"/>
<keyword evidence="6" id="KW-0694">RNA-binding</keyword>
<dbReference type="GO" id="GO:0000179">
    <property type="term" value="F:rRNA (adenine-N6,N6-)-dimethyltransferase activity"/>
    <property type="evidence" value="ECO:0007669"/>
    <property type="project" value="InterPro"/>
</dbReference>
<keyword evidence="2" id="KW-0698">rRNA processing</keyword>
<evidence type="ECO:0000256" key="6">
    <source>
        <dbReference type="ARBA" id="ARBA00022884"/>
    </source>
</evidence>
<dbReference type="InterPro" id="IPR020598">
    <property type="entry name" value="rRNA_Ade_methylase_Trfase_N"/>
</dbReference>
<dbReference type="InterPro" id="IPR020596">
    <property type="entry name" value="rRNA_Ade_Mease_Trfase_CS"/>
</dbReference>
<evidence type="ECO:0000256" key="4">
    <source>
        <dbReference type="ARBA" id="ARBA00022679"/>
    </source>
</evidence>
<evidence type="ECO:0000256" key="3">
    <source>
        <dbReference type="ARBA" id="ARBA00022603"/>
    </source>
</evidence>
<dbReference type="HAMAP" id="MF_00607">
    <property type="entry name" value="16SrRNA_methyltr_A"/>
    <property type="match status" value="1"/>
</dbReference>
<dbReference type="AlphaFoldDB" id="X1L0L2"/>
<dbReference type="Gene3D" id="3.40.50.150">
    <property type="entry name" value="Vaccinia Virus protein VP39"/>
    <property type="match status" value="1"/>
</dbReference>
<dbReference type="FunFam" id="3.40.50.150:FF:000023">
    <property type="entry name" value="Ribosomal RNA small subunit methyltransferase A"/>
    <property type="match status" value="1"/>
</dbReference>
<dbReference type="Pfam" id="PF00398">
    <property type="entry name" value="RrnaAD"/>
    <property type="match status" value="1"/>
</dbReference>
<dbReference type="PANTHER" id="PTHR11727">
    <property type="entry name" value="DIMETHYLADENOSINE TRANSFERASE"/>
    <property type="match status" value="1"/>
</dbReference>
<evidence type="ECO:0000256" key="5">
    <source>
        <dbReference type="ARBA" id="ARBA00022691"/>
    </source>
</evidence>
<keyword evidence="5" id="KW-0949">S-adenosyl-L-methionine</keyword>
<dbReference type="InterPro" id="IPR029063">
    <property type="entry name" value="SAM-dependent_MTases_sf"/>
</dbReference>
<comment type="caution">
    <text evidence="8">The sequence shown here is derived from an EMBL/GenBank/DDBJ whole genome shotgun (WGS) entry which is preliminary data.</text>
</comment>
<gene>
    <name evidence="8" type="ORF">S06H3_01923</name>
</gene>
<dbReference type="PANTHER" id="PTHR11727:SF7">
    <property type="entry name" value="DIMETHYLADENOSINE TRANSFERASE-RELATED"/>
    <property type="match status" value="1"/>
</dbReference>
<keyword evidence="3" id="KW-0489">Methyltransferase</keyword>
<dbReference type="GO" id="GO:0005829">
    <property type="term" value="C:cytosol"/>
    <property type="evidence" value="ECO:0007669"/>
    <property type="project" value="TreeGrafter"/>
</dbReference>
<organism evidence="8">
    <name type="scientific">marine sediment metagenome</name>
    <dbReference type="NCBI Taxonomy" id="412755"/>
    <lineage>
        <taxon>unclassified sequences</taxon>
        <taxon>metagenomes</taxon>
        <taxon>ecological metagenomes</taxon>
    </lineage>
</organism>
<dbReference type="GO" id="GO:0003723">
    <property type="term" value="F:RNA binding"/>
    <property type="evidence" value="ECO:0007669"/>
    <property type="project" value="UniProtKB-KW"/>
</dbReference>
<evidence type="ECO:0000256" key="2">
    <source>
        <dbReference type="ARBA" id="ARBA00022552"/>
    </source>
</evidence>
<dbReference type="EMBL" id="BARV01000522">
    <property type="protein sequence ID" value="GAH99440.1"/>
    <property type="molecule type" value="Genomic_DNA"/>
</dbReference>
<dbReference type="SMART" id="SM00650">
    <property type="entry name" value="rADc"/>
    <property type="match status" value="1"/>
</dbReference>
<accession>X1L0L2</accession>